<evidence type="ECO:0000313" key="14">
    <source>
        <dbReference type="EMBL" id="PWK06186.1"/>
    </source>
</evidence>
<keyword evidence="9" id="KW-0812">Transmembrane</keyword>
<evidence type="ECO:0000259" key="12">
    <source>
        <dbReference type="Pfam" id="PF25944"/>
    </source>
</evidence>
<feature type="compositionally biased region" description="Low complexity" evidence="8">
    <location>
        <begin position="437"/>
        <end position="446"/>
    </location>
</feature>
<dbReference type="InterPro" id="IPR058624">
    <property type="entry name" value="MdtA-like_HH"/>
</dbReference>
<dbReference type="Proteomes" id="UP000245655">
    <property type="component" value="Unassembled WGS sequence"/>
</dbReference>
<evidence type="ECO:0000256" key="1">
    <source>
        <dbReference type="ARBA" id="ARBA00004236"/>
    </source>
</evidence>
<dbReference type="Gene3D" id="1.10.287.470">
    <property type="entry name" value="Helix hairpin bin"/>
    <property type="match status" value="2"/>
</dbReference>
<feature type="region of interest" description="Disordered" evidence="8">
    <location>
        <begin position="425"/>
        <end position="446"/>
    </location>
</feature>
<feature type="transmembrane region" description="Helical" evidence="9">
    <location>
        <begin position="12"/>
        <end position="30"/>
    </location>
</feature>
<dbReference type="GO" id="GO:0015562">
    <property type="term" value="F:efflux transmembrane transporter activity"/>
    <property type="evidence" value="ECO:0007669"/>
    <property type="project" value="TreeGrafter"/>
</dbReference>
<evidence type="ECO:0000256" key="4">
    <source>
        <dbReference type="ARBA" id="ARBA00022475"/>
    </source>
</evidence>
<keyword evidence="5" id="KW-0997">Cell inner membrane</keyword>
<dbReference type="InterPro" id="IPR006143">
    <property type="entry name" value="RND_pump_MFP"/>
</dbReference>
<comment type="subcellular location">
    <subcellularLocation>
        <location evidence="1">Cell membrane</location>
    </subcellularLocation>
</comment>
<dbReference type="GO" id="GO:1990281">
    <property type="term" value="C:efflux pump complex"/>
    <property type="evidence" value="ECO:0007669"/>
    <property type="project" value="TreeGrafter"/>
</dbReference>
<accession>A0A2V1ZNL3</accession>
<comment type="similarity">
    <text evidence="2">Belongs to the membrane fusion protein (MFP) (TC 8.A.1) family.</text>
</comment>
<evidence type="ECO:0000259" key="10">
    <source>
        <dbReference type="Pfam" id="PF25876"/>
    </source>
</evidence>
<dbReference type="GeneID" id="60256205"/>
<evidence type="ECO:0000256" key="5">
    <source>
        <dbReference type="ARBA" id="ARBA00022519"/>
    </source>
</evidence>
<dbReference type="Pfam" id="PF25876">
    <property type="entry name" value="HH_MFP_RND"/>
    <property type="match status" value="1"/>
</dbReference>
<evidence type="ECO:0000259" key="13">
    <source>
        <dbReference type="Pfam" id="PF25967"/>
    </source>
</evidence>
<dbReference type="PANTHER" id="PTHR30469:SF33">
    <property type="entry name" value="SLR1207 PROTEIN"/>
    <property type="match status" value="1"/>
</dbReference>
<evidence type="ECO:0000256" key="7">
    <source>
        <dbReference type="SAM" id="Coils"/>
    </source>
</evidence>
<organism evidence="14 15">
    <name type="scientific">Psychrobacter immobilis</name>
    <dbReference type="NCBI Taxonomy" id="498"/>
    <lineage>
        <taxon>Bacteria</taxon>
        <taxon>Pseudomonadati</taxon>
        <taxon>Pseudomonadota</taxon>
        <taxon>Gammaproteobacteria</taxon>
        <taxon>Moraxellales</taxon>
        <taxon>Moraxellaceae</taxon>
        <taxon>Psychrobacter</taxon>
    </lineage>
</organism>
<dbReference type="InterPro" id="IPR058626">
    <property type="entry name" value="MdtA-like_b-barrel"/>
</dbReference>
<dbReference type="Pfam" id="PF25917">
    <property type="entry name" value="BSH_RND"/>
    <property type="match status" value="1"/>
</dbReference>
<dbReference type="AlphaFoldDB" id="A0A2V1ZNL3"/>
<feature type="domain" description="Multidrug resistance protein MdtA-like barrel-sandwich hybrid" evidence="11">
    <location>
        <begin position="63"/>
        <end position="261"/>
    </location>
</feature>
<dbReference type="InterPro" id="IPR058625">
    <property type="entry name" value="MdtA-like_BSH"/>
</dbReference>
<name>A0A2V1ZNL3_PSYIM</name>
<keyword evidence="9" id="KW-1133">Transmembrane helix</keyword>
<feature type="domain" description="Multidrug resistance protein MdtA-like beta-barrel" evidence="12">
    <location>
        <begin position="267"/>
        <end position="351"/>
    </location>
</feature>
<dbReference type="Gene3D" id="2.40.50.100">
    <property type="match status" value="2"/>
</dbReference>
<protein>
    <submittedName>
        <fullName evidence="14">Macrolide-specific efflux system membrane fusion protein</fullName>
    </submittedName>
</protein>
<sequence length="446" mass="47209">MRKISKKSAIKWGVIALIIVALGALAYTFLKPEEEKPSYLTAPVEVGDIENNVMASGKVKALNTVDVGAQVSGEVTNLYVEVGDEVKQGDLIAQIDQVTQKNSLSNEQASLEQSEAALQSAQAESLSKQASLKSAYADLASRQSELKQAQSDFARLQGLLAIDAISQQDYDTQATKVQTAQAAVANARAAIDTAKAAIATATANINSQQAALRKSQTNVATAQEDLSYTTIRAPISGTVVSVTTEQGTTVNANQTAPTIVTLADLSTVRINAQISEADVINVNAGMPAYFNIIGNPDQQYDATLTAIEPAPEEISKTSSTDSAIYYVGYVEVANPERLFRIDMTAQIYIIIDQAKDALLVPSAAIQERPARNQTEGQAKTSKVVRVLNDDGTVEPRTVEVGIDNRVNAQILSGLKEGEQVIIGEGSANASGKGGGRTRIPGGTPRM</sequence>
<evidence type="ECO:0000256" key="8">
    <source>
        <dbReference type="SAM" id="MobiDB-lite"/>
    </source>
</evidence>
<keyword evidence="15" id="KW-1185">Reference proteome</keyword>
<keyword evidence="4" id="KW-1003">Cell membrane</keyword>
<evidence type="ECO:0000256" key="2">
    <source>
        <dbReference type="ARBA" id="ARBA00009477"/>
    </source>
</evidence>
<evidence type="ECO:0000313" key="15">
    <source>
        <dbReference type="Proteomes" id="UP000245655"/>
    </source>
</evidence>
<dbReference type="EMBL" id="QGGM01000018">
    <property type="protein sequence ID" value="PWK06186.1"/>
    <property type="molecule type" value="Genomic_DNA"/>
</dbReference>
<proteinExistence type="inferred from homology"/>
<dbReference type="InterPro" id="IPR058627">
    <property type="entry name" value="MdtA-like_C"/>
</dbReference>
<keyword evidence="3" id="KW-0813">Transport</keyword>
<feature type="domain" description="Multidrug resistance protein MdtA-like C-terminal permuted SH3" evidence="13">
    <location>
        <begin position="356"/>
        <end position="425"/>
    </location>
</feature>
<dbReference type="Pfam" id="PF25944">
    <property type="entry name" value="Beta-barrel_RND"/>
    <property type="match status" value="1"/>
</dbReference>
<reference evidence="14 15" key="1">
    <citation type="submission" date="2018-05" db="EMBL/GenBank/DDBJ databases">
        <title>Genomic Encyclopedia of Type Strains, Phase IV (KMG-IV): sequencing the most valuable type-strain genomes for metagenomic binning, comparative biology and taxonomic classification.</title>
        <authorList>
            <person name="Goeker M."/>
        </authorList>
    </citation>
    <scope>NUCLEOTIDE SEQUENCE [LARGE SCALE GENOMIC DNA]</scope>
    <source>
        <strain evidence="14 15">DSM 7229</strain>
    </source>
</reference>
<keyword evidence="7" id="KW-0175">Coiled coil</keyword>
<gene>
    <name evidence="14" type="ORF">C8D84_1185</name>
</gene>
<comment type="caution">
    <text evidence="14">The sequence shown here is derived from an EMBL/GenBank/DDBJ whole genome shotgun (WGS) entry which is preliminary data.</text>
</comment>
<dbReference type="Gene3D" id="2.40.420.20">
    <property type="match status" value="1"/>
</dbReference>
<evidence type="ECO:0000259" key="11">
    <source>
        <dbReference type="Pfam" id="PF25917"/>
    </source>
</evidence>
<dbReference type="SUPFAM" id="SSF111369">
    <property type="entry name" value="HlyD-like secretion proteins"/>
    <property type="match status" value="3"/>
</dbReference>
<evidence type="ECO:0000256" key="3">
    <source>
        <dbReference type="ARBA" id="ARBA00022448"/>
    </source>
</evidence>
<keyword evidence="6 9" id="KW-0472">Membrane</keyword>
<dbReference type="NCBIfam" id="TIGR01730">
    <property type="entry name" value="RND_mfp"/>
    <property type="match status" value="1"/>
</dbReference>
<evidence type="ECO:0000256" key="6">
    <source>
        <dbReference type="ARBA" id="ARBA00023136"/>
    </source>
</evidence>
<dbReference type="Gene3D" id="2.40.30.170">
    <property type="match status" value="1"/>
</dbReference>
<dbReference type="Pfam" id="PF25967">
    <property type="entry name" value="RND-MFP_C"/>
    <property type="match status" value="1"/>
</dbReference>
<evidence type="ECO:0000256" key="9">
    <source>
        <dbReference type="SAM" id="Phobius"/>
    </source>
</evidence>
<dbReference type="PANTHER" id="PTHR30469">
    <property type="entry name" value="MULTIDRUG RESISTANCE PROTEIN MDTA"/>
    <property type="match status" value="1"/>
</dbReference>
<feature type="coiled-coil region" evidence="7">
    <location>
        <begin position="177"/>
        <end position="225"/>
    </location>
</feature>
<feature type="domain" description="Multidrug resistance protein MdtA-like alpha-helical hairpin" evidence="10">
    <location>
        <begin position="132"/>
        <end position="196"/>
    </location>
</feature>
<dbReference type="RefSeq" id="WP_109592505.1">
    <property type="nucleotide sequence ID" value="NZ_CAJGZY010000004.1"/>
</dbReference>